<name>A0A6J3LP49_9PEZI</name>
<reference evidence="3" key="1">
    <citation type="submission" date="2020-01" db="EMBL/GenBank/DDBJ databases">
        <authorList>
            <consortium name="DOE Joint Genome Institute"/>
            <person name="Haridas S."/>
            <person name="Albert R."/>
            <person name="Binder M."/>
            <person name="Bloem J."/>
            <person name="Labutti K."/>
            <person name="Salamov A."/>
            <person name="Andreopoulos B."/>
            <person name="Baker S.E."/>
            <person name="Barry K."/>
            <person name="Bills G."/>
            <person name="Bluhm B.H."/>
            <person name="Cannon C."/>
            <person name="Castanera R."/>
            <person name="Culley D.E."/>
            <person name="Daum C."/>
            <person name="Ezra D."/>
            <person name="Gonzalez J.B."/>
            <person name="Henrissat B."/>
            <person name="Kuo A."/>
            <person name="Liang C."/>
            <person name="Lipzen A."/>
            <person name="Lutzoni F."/>
            <person name="Magnuson J."/>
            <person name="Mondo S."/>
            <person name="Nolan M."/>
            <person name="Ohm R."/>
            <person name="Pangilinan J."/>
            <person name="Park H.-J."/>
            <person name="Ramirez L."/>
            <person name="Alfaro M."/>
            <person name="Sun H."/>
            <person name="Tritt A."/>
            <person name="Yoshinaga Y."/>
            <person name="Zwiers L.-H."/>
            <person name="Turgeon B.G."/>
            <person name="Goodwin S.B."/>
            <person name="Spatafora J.W."/>
            <person name="Crous P.W."/>
            <person name="Grigoriev I.V."/>
        </authorList>
    </citation>
    <scope>NUCLEOTIDE SEQUENCE</scope>
    <source>
        <strain evidence="3">CBS 342.82</strain>
    </source>
</reference>
<sequence>MLNCGKRESLPGRDVHQRPTRNLSGERASNTRAEDCAAAECQLLHEFSLAVIAGENSKGNGSAQPLIDHQHEDLLSGKQMTRSSNQVRANKHAFDGSNLLLDAPLADDDTSSYYSADDGYCMQLEEVSNRHEQLGEQLPDCERSEQLAEDSADVTSIHGVKFAARKRCVPVNNVNMRVERGTNQKTSRFGRTLIHPLKFWLNEGYLWKHGIIQGIIRAELVRQE</sequence>
<evidence type="ECO:0000313" key="3">
    <source>
        <dbReference type="RefSeq" id="XP_033454777.1"/>
    </source>
</evidence>
<reference evidence="3" key="2">
    <citation type="submission" date="2020-04" db="EMBL/GenBank/DDBJ databases">
        <authorList>
            <consortium name="NCBI Genome Project"/>
        </authorList>
    </citation>
    <scope>NUCLEOTIDE SEQUENCE</scope>
    <source>
        <strain evidence="3">CBS 342.82</strain>
    </source>
</reference>
<dbReference type="AlphaFoldDB" id="A0A6J3LP49"/>
<keyword evidence="2" id="KW-1185">Reference proteome</keyword>
<gene>
    <name evidence="3" type="ORF">K489DRAFT_385578</name>
</gene>
<dbReference type="RefSeq" id="XP_033454777.1">
    <property type="nucleotide sequence ID" value="XM_033606136.1"/>
</dbReference>
<accession>A0A6J3LP49</accession>
<feature type="region of interest" description="Disordered" evidence="1">
    <location>
        <begin position="1"/>
        <end position="30"/>
    </location>
</feature>
<dbReference type="GeneID" id="54363936"/>
<organism evidence="3">
    <name type="scientific">Dissoconium aciculare CBS 342.82</name>
    <dbReference type="NCBI Taxonomy" id="1314786"/>
    <lineage>
        <taxon>Eukaryota</taxon>
        <taxon>Fungi</taxon>
        <taxon>Dikarya</taxon>
        <taxon>Ascomycota</taxon>
        <taxon>Pezizomycotina</taxon>
        <taxon>Dothideomycetes</taxon>
        <taxon>Dothideomycetidae</taxon>
        <taxon>Mycosphaerellales</taxon>
        <taxon>Dissoconiaceae</taxon>
        <taxon>Dissoconium</taxon>
    </lineage>
</organism>
<protein>
    <submittedName>
        <fullName evidence="3">Uncharacterized protein</fullName>
    </submittedName>
</protein>
<proteinExistence type="predicted"/>
<reference evidence="3" key="3">
    <citation type="submission" date="2025-08" db="UniProtKB">
        <authorList>
            <consortium name="RefSeq"/>
        </authorList>
    </citation>
    <scope>IDENTIFICATION</scope>
    <source>
        <strain evidence="3">CBS 342.82</strain>
    </source>
</reference>
<dbReference type="Proteomes" id="UP000504637">
    <property type="component" value="Unplaced"/>
</dbReference>
<feature type="compositionally biased region" description="Basic and acidic residues" evidence="1">
    <location>
        <begin position="1"/>
        <end position="17"/>
    </location>
</feature>
<feature type="compositionally biased region" description="Polar residues" evidence="1">
    <location>
        <begin position="20"/>
        <end position="30"/>
    </location>
</feature>
<evidence type="ECO:0000313" key="2">
    <source>
        <dbReference type="Proteomes" id="UP000504637"/>
    </source>
</evidence>
<evidence type="ECO:0000256" key="1">
    <source>
        <dbReference type="SAM" id="MobiDB-lite"/>
    </source>
</evidence>